<proteinExistence type="predicted"/>
<evidence type="ECO:0000313" key="1">
    <source>
        <dbReference type="EMBL" id="KAK1145503.1"/>
    </source>
</evidence>
<evidence type="ECO:0000313" key="2">
    <source>
        <dbReference type="Proteomes" id="UP001177260"/>
    </source>
</evidence>
<sequence length="485" mass="53008">MGWLSSSRRHKKSESEHAATPPLPPRDQITAAKPIPWVQVQQAQSQSQSLYTIPAASATTTSSLAKWQSYTSLSGMVSQTVGIANTTMSGLEHQMKEYMSCGVDAYGAMLRKLDNVITSMDEGLFTGKDEMVAEYPVQSDAAAHTSADKDKSSDSNALTFFSKVYLYTNSRLPPQLPPLNLYPAGHALLRLAAQYSHNVYKRPSGGNNPAYFDADYRNGTKAMVIKSLAVDDMKTVVIAIRGTQSFRDWAVNMKTAPTSPRGFLDDPFNLCHAGFLSVAQKMVSPVASRLRDLLAEDPSRANYSILITGHSAGGAVASLLYCHMFAATGGSELTHLRTFFRNVHCVTFGAPPVSLRPLAPFDPSSIFFSVVNEGDPVPRADKTYVSSLMNLYMSPAPISRLYGKHRPSKPALWRIPPATLSVAGQVIVLRKRDANGTYALAVEPVEACMTNDAVLRQAVFGDPLMHMMDLYARRIHDLPSIQLKQ</sequence>
<accession>A0ACC3B5K5</accession>
<keyword evidence="2" id="KW-1185">Reference proteome</keyword>
<dbReference type="Proteomes" id="UP001177260">
    <property type="component" value="Unassembled WGS sequence"/>
</dbReference>
<organism evidence="1 2">
    <name type="scientific">Aspergillus melleus</name>
    <dbReference type="NCBI Taxonomy" id="138277"/>
    <lineage>
        <taxon>Eukaryota</taxon>
        <taxon>Fungi</taxon>
        <taxon>Dikarya</taxon>
        <taxon>Ascomycota</taxon>
        <taxon>Pezizomycotina</taxon>
        <taxon>Eurotiomycetes</taxon>
        <taxon>Eurotiomycetidae</taxon>
        <taxon>Eurotiales</taxon>
        <taxon>Aspergillaceae</taxon>
        <taxon>Aspergillus</taxon>
        <taxon>Aspergillus subgen. Circumdati</taxon>
    </lineage>
</organism>
<reference evidence="1 2" key="1">
    <citation type="journal article" date="2023" name="ACS Omega">
        <title>Identification of the Neoaspergillic Acid Biosynthesis Gene Cluster by Establishing an In Vitro CRISPR-Ribonucleoprotein Genetic System in Aspergillus melleus.</title>
        <authorList>
            <person name="Yuan B."/>
            <person name="Grau M.F."/>
            <person name="Murata R.M."/>
            <person name="Torok T."/>
            <person name="Venkateswaran K."/>
            <person name="Stajich J.E."/>
            <person name="Wang C.C.C."/>
        </authorList>
    </citation>
    <scope>NUCLEOTIDE SEQUENCE [LARGE SCALE GENOMIC DNA]</scope>
    <source>
        <strain evidence="1 2">IMV 1140</strain>
    </source>
</reference>
<gene>
    <name evidence="1" type="ORF">N8T08_004061</name>
</gene>
<comment type="caution">
    <text evidence="1">The sequence shown here is derived from an EMBL/GenBank/DDBJ whole genome shotgun (WGS) entry which is preliminary data.</text>
</comment>
<name>A0ACC3B5K5_9EURO</name>
<protein>
    <submittedName>
        <fullName evidence="1">Uncharacterized protein</fullName>
    </submittedName>
</protein>
<dbReference type="EMBL" id="JAOPJF010000023">
    <property type="protein sequence ID" value="KAK1145503.1"/>
    <property type="molecule type" value="Genomic_DNA"/>
</dbReference>